<dbReference type="Pfam" id="PF05751">
    <property type="entry name" value="FixH"/>
    <property type="match status" value="1"/>
</dbReference>
<dbReference type="EMBL" id="CP018155">
    <property type="protein sequence ID" value="APG65092.1"/>
    <property type="molecule type" value="Genomic_DNA"/>
</dbReference>
<keyword evidence="1" id="KW-0472">Membrane</keyword>
<evidence type="ECO:0000256" key="1">
    <source>
        <dbReference type="SAM" id="Phobius"/>
    </source>
</evidence>
<dbReference type="STRING" id="1850252.LPB136_06905"/>
<proteinExistence type="predicted"/>
<dbReference type="OrthoDB" id="1493774at2"/>
<name>A0A1L3JJ20_9FLAO</name>
<evidence type="ECO:0000313" key="2">
    <source>
        <dbReference type="EMBL" id="APG65092.1"/>
    </source>
</evidence>
<accession>A0A1L3JJ20</accession>
<dbReference type="InterPro" id="IPR008620">
    <property type="entry name" value="FixH"/>
</dbReference>
<dbReference type="RefSeq" id="WP_072555419.1">
    <property type="nucleotide sequence ID" value="NZ_CP018155.1"/>
</dbReference>
<keyword evidence="3" id="KW-1185">Reference proteome</keyword>
<keyword evidence="1" id="KW-0812">Transmembrane</keyword>
<dbReference type="AlphaFoldDB" id="A0A1L3JJ20"/>
<dbReference type="KEGG" id="ten:LPB136_06905"/>
<keyword evidence="1" id="KW-1133">Transmembrane helix</keyword>
<organism evidence="2 3">
    <name type="scientific">Tenacibaculum todarodis</name>
    <dbReference type="NCBI Taxonomy" id="1850252"/>
    <lineage>
        <taxon>Bacteria</taxon>
        <taxon>Pseudomonadati</taxon>
        <taxon>Bacteroidota</taxon>
        <taxon>Flavobacteriia</taxon>
        <taxon>Flavobacteriales</taxon>
        <taxon>Flavobacteriaceae</taxon>
        <taxon>Tenacibaculum</taxon>
    </lineage>
</organism>
<dbReference type="Proteomes" id="UP000181898">
    <property type="component" value="Chromosome"/>
</dbReference>
<sequence length="148" mass="17497">MKVNWGTGIVIAIIAFMGFILFFVIKMSSNKKYSYDLVSEKYYQKELVYQQEIDAANNAAELKEKVTIKRTIEGLQIYFPKDFSSEEIKGKVFLYRPSNKQLDFEIPISLSNTYLLVPEDRLLDGRWNIIVKWKIKDKDFLFKEELIY</sequence>
<feature type="transmembrane region" description="Helical" evidence="1">
    <location>
        <begin position="6"/>
        <end position="25"/>
    </location>
</feature>
<protein>
    <submittedName>
        <fullName evidence="2">Cytochrome C oxidase Cbb3</fullName>
    </submittedName>
</protein>
<gene>
    <name evidence="2" type="ORF">LPB136_06905</name>
</gene>
<evidence type="ECO:0000313" key="3">
    <source>
        <dbReference type="Proteomes" id="UP000181898"/>
    </source>
</evidence>
<reference evidence="2 3" key="1">
    <citation type="submission" date="2016-11" db="EMBL/GenBank/DDBJ databases">
        <title>Tenacibaculum sp. LPB0136, isolated from marine environment.</title>
        <authorList>
            <person name="Kim E."/>
            <person name="Yi H."/>
        </authorList>
    </citation>
    <scope>NUCLEOTIDE SEQUENCE [LARGE SCALE GENOMIC DNA]</scope>
    <source>
        <strain evidence="2 3">LPB0136</strain>
    </source>
</reference>